<sequence length="743" mass="84592">MAFKIVIIFILGFMSHIESSTNSRRSINLKTFSLEEIIPLRSEFYPDRLSLQWISDTEYIYKDPGFGLKKYNALADVFSTILTDDELYNLSNYSISSFSDDGKYLLLTSNLQKVYRYSTTAEYYVYNLENKSILNLSRGPLQVVVWGADRSLAYVQDNNVYYVPDATKTDVVATLTVDGVPGEVYYGAADWIYEEEIFNAAEALWFSPRGTFLAVASFNDTNVESAIYPYYGNPLDVHNQYPEMVHFKYPKAGRTNPNVGLRVYKLDELHSEPWIIPAPVAVVGIDHILGSVDWASDTNVVVLWLNRRQNVGILVDCDLKKDKCSIVKEHPEHNGWIDINQPLFDVSGRKMVDIQPLFHGEQRFLHAAKYNFDTRTTEDLSPGNSTVTEILGWNQKTDTVYYTVAPGHLPWLRQVWATSGGVVRCVSCKEPTCRYTSAQFSRDAKYAVITCSACNIPPRIFLYNSQEDSFRLIKDNLRLTDKLRQYYLPMTLFNVLTIAEDVMANVKLQLPPGIKAGEKYPMIVRVYAGPGTTRVKDSFDLEYYNMYLATNKSVIVAAIDVRGSGVMGVEAMHAVNNALGTVEITDTLATIRSLLTLYNFIDPKRIGVWGWSYGGYATTMMLIQDDQKTITCGAAVAPVTSWLYYDSIYTERYMDTPQNNPIGYKRSDLTRLAEGLRGRKYLIVHGTGDDNVHFQHSAQLAKQLQHDDIDFEQMSYTDENHSLMGVSRHFYHTLDHFWTRCFK</sequence>
<dbReference type="Proteomes" id="UP000824533">
    <property type="component" value="Linkage Group LG04"/>
</dbReference>
<name>A0ACC1DDN0_9NEOP</name>
<evidence type="ECO:0000313" key="2">
    <source>
        <dbReference type="Proteomes" id="UP000824533"/>
    </source>
</evidence>
<protein>
    <submittedName>
        <fullName evidence="1">Uncharacterized protein</fullName>
    </submittedName>
</protein>
<organism evidence="1 2">
    <name type="scientific">Dendrolimus kikuchii</name>
    <dbReference type="NCBI Taxonomy" id="765133"/>
    <lineage>
        <taxon>Eukaryota</taxon>
        <taxon>Metazoa</taxon>
        <taxon>Ecdysozoa</taxon>
        <taxon>Arthropoda</taxon>
        <taxon>Hexapoda</taxon>
        <taxon>Insecta</taxon>
        <taxon>Pterygota</taxon>
        <taxon>Neoptera</taxon>
        <taxon>Endopterygota</taxon>
        <taxon>Lepidoptera</taxon>
        <taxon>Glossata</taxon>
        <taxon>Ditrysia</taxon>
        <taxon>Bombycoidea</taxon>
        <taxon>Lasiocampidae</taxon>
        <taxon>Dendrolimus</taxon>
    </lineage>
</organism>
<gene>
    <name evidence="1" type="ORF">K1T71_002433</name>
</gene>
<proteinExistence type="predicted"/>
<accession>A0ACC1DDN0</accession>
<dbReference type="EMBL" id="CM034390">
    <property type="protein sequence ID" value="KAJ0181711.1"/>
    <property type="molecule type" value="Genomic_DNA"/>
</dbReference>
<comment type="caution">
    <text evidence="1">The sequence shown here is derived from an EMBL/GenBank/DDBJ whole genome shotgun (WGS) entry which is preliminary data.</text>
</comment>
<evidence type="ECO:0000313" key="1">
    <source>
        <dbReference type="EMBL" id="KAJ0181711.1"/>
    </source>
</evidence>
<keyword evidence="2" id="KW-1185">Reference proteome</keyword>
<reference evidence="1 2" key="1">
    <citation type="journal article" date="2021" name="Front. Genet.">
        <title>Chromosome-Level Genome Assembly Reveals Significant Gene Expansion in the Toll and IMD Signaling Pathways of Dendrolimus kikuchii.</title>
        <authorList>
            <person name="Zhou J."/>
            <person name="Wu P."/>
            <person name="Xiong Z."/>
            <person name="Liu N."/>
            <person name="Zhao N."/>
            <person name="Ji M."/>
            <person name="Qiu Y."/>
            <person name="Yang B."/>
        </authorList>
    </citation>
    <scope>NUCLEOTIDE SEQUENCE [LARGE SCALE GENOMIC DNA]</scope>
    <source>
        <strain evidence="1">Ann1</strain>
    </source>
</reference>